<sequence length="121" mass="13896">MMRLRAENLPVRRNRAASEAALFWKTPDFVICYELLTDVAIPLNFAFRASPSEPAPTMMASAIRAAIRPYSMAVAPDSSFTKRAMRLDIRELLLQVLQQFRQLLWWLIGCCQSMEKLFRSA</sequence>
<dbReference type="AlphaFoldDB" id="A0A1R3VA79"/>
<organism evidence="1 2">
    <name type="scientific">Mesorhizobium prunaredense</name>
    <dbReference type="NCBI Taxonomy" id="1631249"/>
    <lineage>
        <taxon>Bacteria</taxon>
        <taxon>Pseudomonadati</taxon>
        <taxon>Pseudomonadota</taxon>
        <taxon>Alphaproteobacteria</taxon>
        <taxon>Hyphomicrobiales</taxon>
        <taxon>Phyllobacteriaceae</taxon>
        <taxon>Mesorhizobium</taxon>
    </lineage>
</organism>
<proteinExistence type="predicted"/>
<evidence type="ECO:0000313" key="1">
    <source>
        <dbReference type="EMBL" id="SIT55246.1"/>
    </source>
</evidence>
<accession>A0A1R3VA79</accession>
<dbReference type="Proteomes" id="UP000188388">
    <property type="component" value="Unassembled WGS sequence"/>
</dbReference>
<dbReference type="EMBL" id="FTPD01000013">
    <property type="protein sequence ID" value="SIT55246.1"/>
    <property type="molecule type" value="Genomic_DNA"/>
</dbReference>
<protein>
    <submittedName>
        <fullName evidence="1">Uncharacterized protein</fullName>
    </submittedName>
</protein>
<evidence type="ECO:0000313" key="2">
    <source>
        <dbReference type="Proteomes" id="UP000188388"/>
    </source>
</evidence>
<dbReference type="STRING" id="1631249.BQ8794_200249"/>
<gene>
    <name evidence="1" type="ORF">BQ8794_200249</name>
</gene>
<name>A0A1R3VA79_9HYPH</name>
<reference evidence="2" key="1">
    <citation type="submission" date="2017-01" db="EMBL/GenBank/DDBJ databases">
        <authorList>
            <person name="Brunel B."/>
        </authorList>
    </citation>
    <scope>NUCLEOTIDE SEQUENCE [LARGE SCALE GENOMIC DNA]</scope>
</reference>
<keyword evidence="2" id="KW-1185">Reference proteome</keyword>